<dbReference type="NCBIfam" id="TIGR01819">
    <property type="entry name" value="F420_cofD"/>
    <property type="match status" value="1"/>
</dbReference>
<dbReference type="InterPro" id="IPR010115">
    <property type="entry name" value="FbiA/CofD"/>
</dbReference>
<sequence length="322" mass="35331">MSGKNILALSGGVGGAKLSWGLDNITAKNTLTIIANTGDDFIHHGLYISPDSDTLIYTLAGVNDPKRGWGRADETWHTHSTLGQLGIENWFQIGDKDLALHLFRNEQRKKGLSLTEITQHIAQKFGVNSCILPMSDDPVQTIIESDIGHLSFQEYFVKHQSEPCIRNISFNGSTEASLSPELKTVIRDNGFKAIIVCPSNPYLSIDPILSIKEIKSFIESASIPVVAVSPIVDGKALRGPAAKIMHEMDIPVSVKSIAEHYHPLIDGLVIDHKDKIISSEIQSMGIEVQVTNTVMNHDSDKIQLAQDVVEFSQMISVKKDSL</sequence>
<dbReference type="PANTHER" id="PTHR43007:SF1">
    <property type="entry name" value="2-PHOSPHO-L-LACTATE TRANSFERASE"/>
    <property type="match status" value="1"/>
</dbReference>
<name>A0A381QHW5_9ZZZZ</name>
<keyword evidence="2" id="KW-0460">Magnesium</keyword>
<dbReference type="Gene3D" id="1.10.8.240">
    <property type="entry name" value="CofD-like domain"/>
    <property type="match status" value="1"/>
</dbReference>
<dbReference type="EMBL" id="UINC01001358">
    <property type="protein sequence ID" value="SUZ78548.1"/>
    <property type="molecule type" value="Genomic_DNA"/>
</dbReference>
<evidence type="ECO:0000313" key="3">
    <source>
        <dbReference type="EMBL" id="SUZ78548.1"/>
    </source>
</evidence>
<accession>A0A381QHW5</accession>
<dbReference type="Gene3D" id="3.40.50.10680">
    <property type="entry name" value="CofD-like domains"/>
    <property type="match status" value="1"/>
</dbReference>
<evidence type="ECO:0000256" key="2">
    <source>
        <dbReference type="ARBA" id="ARBA00022842"/>
    </source>
</evidence>
<keyword evidence="1" id="KW-0808">Transferase</keyword>
<dbReference type="SUPFAM" id="SSF142338">
    <property type="entry name" value="CofD-like"/>
    <property type="match status" value="1"/>
</dbReference>
<dbReference type="AlphaFoldDB" id="A0A381QHW5"/>
<evidence type="ECO:0008006" key="4">
    <source>
        <dbReference type="Google" id="ProtNLM"/>
    </source>
</evidence>
<dbReference type="PANTHER" id="PTHR43007">
    <property type="entry name" value="2-PHOSPHO-L-LACTATE TRANSFERASE"/>
    <property type="match status" value="1"/>
</dbReference>
<reference evidence="3" key="1">
    <citation type="submission" date="2018-05" db="EMBL/GenBank/DDBJ databases">
        <authorList>
            <person name="Lanie J.A."/>
            <person name="Ng W.-L."/>
            <person name="Kazmierczak K.M."/>
            <person name="Andrzejewski T.M."/>
            <person name="Davidsen T.M."/>
            <person name="Wayne K.J."/>
            <person name="Tettelin H."/>
            <person name="Glass J.I."/>
            <person name="Rusch D."/>
            <person name="Podicherti R."/>
            <person name="Tsui H.-C.T."/>
            <person name="Winkler M.E."/>
        </authorList>
    </citation>
    <scope>NUCLEOTIDE SEQUENCE</scope>
</reference>
<dbReference type="GO" id="GO:0043743">
    <property type="term" value="F:LPPG:FO 2-phospho-L-lactate transferase activity"/>
    <property type="evidence" value="ECO:0007669"/>
    <property type="project" value="InterPro"/>
</dbReference>
<dbReference type="InterPro" id="IPR038136">
    <property type="entry name" value="CofD-like_dom_sf"/>
</dbReference>
<gene>
    <name evidence="3" type="ORF">METZ01_LOCUS31402</name>
</gene>
<dbReference type="HAMAP" id="MF_01257">
    <property type="entry name" value="CofD"/>
    <property type="match status" value="1"/>
</dbReference>
<dbReference type="Pfam" id="PF01933">
    <property type="entry name" value="CofD"/>
    <property type="match status" value="1"/>
</dbReference>
<proteinExistence type="inferred from homology"/>
<evidence type="ECO:0000256" key="1">
    <source>
        <dbReference type="ARBA" id="ARBA00022679"/>
    </source>
</evidence>
<protein>
    <recommendedName>
        <fullName evidence="4">2-phospho-L-lactate transferase</fullName>
    </recommendedName>
</protein>
<dbReference type="GO" id="GO:0000287">
    <property type="term" value="F:magnesium ion binding"/>
    <property type="evidence" value="ECO:0007669"/>
    <property type="project" value="InterPro"/>
</dbReference>
<organism evidence="3">
    <name type="scientific">marine metagenome</name>
    <dbReference type="NCBI Taxonomy" id="408172"/>
    <lineage>
        <taxon>unclassified sequences</taxon>
        <taxon>metagenomes</taxon>
        <taxon>ecological metagenomes</taxon>
    </lineage>
</organism>
<dbReference type="InterPro" id="IPR002882">
    <property type="entry name" value="CofD"/>
</dbReference>
<dbReference type="CDD" id="cd07186">
    <property type="entry name" value="CofD_like"/>
    <property type="match status" value="1"/>
</dbReference>